<dbReference type="PROSITE" id="PS51707">
    <property type="entry name" value="CYTH"/>
    <property type="match status" value="1"/>
</dbReference>
<reference evidence="2 3" key="1">
    <citation type="submission" date="2018-06" db="EMBL/GenBank/DDBJ databases">
        <authorList>
            <consortium name="Pathogen Informatics"/>
            <person name="Doyle S."/>
        </authorList>
    </citation>
    <scope>NUCLEOTIDE SEQUENCE [LARGE SCALE GENOMIC DNA]</scope>
    <source>
        <strain evidence="2 3">NCTC10571</strain>
    </source>
</reference>
<dbReference type="Gene3D" id="2.40.320.10">
    <property type="entry name" value="Hypothetical Protein Pfu-838710-001"/>
    <property type="match status" value="1"/>
</dbReference>
<dbReference type="GO" id="GO:0050355">
    <property type="term" value="F:inorganic triphosphate phosphatase activity"/>
    <property type="evidence" value="ECO:0007669"/>
    <property type="project" value="InterPro"/>
</dbReference>
<protein>
    <submittedName>
        <fullName evidence="2">Uncharacterized conserved protein</fullName>
    </submittedName>
</protein>
<evidence type="ECO:0000313" key="3">
    <source>
        <dbReference type="Proteomes" id="UP000255234"/>
    </source>
</evidence>
<accession>A0A378NWN1</accession>
<dbReference type="AlphaFoldDB" id="A0A378NWN1"/>
<proteinExistence type="predicted"/>
<feature type="domain" description="CYTH" evidence="1">
    <location>
        <begin position="3"/>
        <end position="204"/>
    </location>
</feature>
<evidence type="ECO:0000259" key="1">
    <source>
        <dbReference type="PROSITE" id="PS51707"/>
    </source>
</evidence>
<dbReference type="SUPFAM" id="SSF55154">
    <property type="entry name" value="CYTH-like phosphatases"/>
    <property type="match status" value="1"/>
</dbReference>
<name>A0A378NWN1_9FIRM</name>
<dbReference type="InterPro" id="IPR023577">
    <property type="entry name" value="CYTH_domain"/>
</dbReference>
<organism evidence="2 3">
    <name type="scientific">Megamonas hypermegale</name>
    <dbReference type="NCBI Taxonomy" id="158847"/>
    <lineage>
        <taxon>Bacteria</taxon>
        <taxon>Bacillati</taxon>
        <taxon>Bacillota</taxon>
        <taxon>Negativicutes</taxon>
        <taxon>Selenomonadales</taxon>
        <taxon>Selenomonadaceae</taxon>
        <taxon>Megamonas</taxon>
    </lineage>
</organism>
<dbReference type="PANTHER" id="PTHR39569">
    <property type="entry name" value="INORGANIC TRIPHOSPHATASE"/>
    <property type="match status" value="1"/>
</dbReference>
<dbReference type="Proteomes" id="UP000255234">
    <property type="component" value="Unassembled WGS sequence"/>
</dbReference>
<dbReference type="Pfam" id="PF01928">
    <property type="entry name" value="CYTH"/>
    <property type="match status" value="1"/>
</dbReference>
<evidence type="ECO:0000313" key="2">
    <source>
        <dbReference type="EMBL" id="STY72079.1"/>
    </source>
</evidence>
<gene>
    <name evidence="2" type="ORF">NCTC10571_02269</name>
</gene>
<dbReference type="InterPro" id="IPR033469">
    <property type="entry name" value="CYTH-like_dom_sf"/>
</dbReference>
<sequence>MNNQEIEVKMEIKDEAQIENIRGFLQENKEQSWQRIDMKAIYYDTEDNFYQKHKIAYRVRCENDCIVATYKSGKVNSDGLFERVEINKKVTKLTPDINVFAEDKDIWSLIKTTKDKKFLPIVITDFVRECIELTWLDSKLEVALDLGFVQGRENKAPICEVEIELKQGKIEDLLSFKDELIKKFGLQISAISKYKKGLILAGQI</sequence>
<dbReference type="RefSeq" id="WP_115152160.1">
    <property type="nucleotide sequence ID" value="NZ_UGPP01000001.1"/>
</dbReference>
<dbReference type="GO" id="GO:0046872">
    <property type="term" value="F:metal ion binding"/>
    <property type="evidence" value="ECO:0007669"/>
    <property type="project" value="TreeGrafter"/>
</dbReference>
<dbReference type="PANTHER" id="PTHR39569:SF1">
    <property type="entry name" value="INORGANIC TRIPHOSPHATASE"/>
    <property type="match status" value="1"/>
</dbReference>
<dbReference type="EMBL" id="UGPP01000001">
    <property type="protein sequence ID" value="STY72079.1"/>
    <property type="molecule type" value="Genomic_DNA"/>
</dbReference>
<dbReference type="InterPro" id="IPR039013">
    <property type="entry name" value="YgiF"/>
</dbReference>
<dbReference type="SMART" id="SM01118">
    <property type="entry name" value="CYTH"/>
    <property type="match status" value="1"/>
</dbReference>